<evidence type="ECO:0000256" key="3">
    <source>
        <dbReference type="SAM" id="Phobius"/>
    </source>
</evidence>
<feature type="domain" description="p-hydroxybenzoic acid efflux pump subunit AaeA-like beta-barrel" evidence="5">
    <location>
        <begin position="269"/>
        <end position="358"/>
    </location>
</feature>
<organism evidence="6 7">
    <name type="scientific">Dyella flava</name>
    <dbReference type="NCBI Taxonomy" id="1920170"/>
    <lineage>
        <taxon>Bacteria</taxon>
        <taxon>Pseudomonadati</taxon>
        <taxon>Pseudomonadota</taxon>
        <taxon>Gammaproteobacteria</taxon>
        <taxon>Lysobacterales</taxon>
        <taxon>Rhodanobacteraceae</taxon>
        <taxon>Dyella</taxon>
    </lineage>
</organism>
<feature type="compositionally biased region" description="Pro residues" evidence="2">
    <location>
        <begin position="13"/>
        <end position="25"/>
    </location>
</feature>
<evidence type="ECO:0000256" key="1">
    <source>
        <dbReference type="ARBA" id="ARBA00009477"/>
    </source>
</evidence>
<dbReference type="Gene3D" id="1.10.287.470">
    <property type="entry name" value="Helix hairpin bin"/>
    <property type="match status" value="2"/>
</dbReference>
<feature type="region of interest" description="Disordered" evidence="2">
    <location>
        <begin position="1"/>
        <end position="25"/>
    </location>
</feature>
<protein>
    <submittedName>
        <fullName evidence="6">HlyD family secretion protein</fullName>
    </submittedName>
</protein>
<gene>
    <name evidence="6" type="ORF">ISP19_03975</name>
</gene>
<comment type="caution">
    <text evidence="6">The sequence shown here is derived from an EMBL/GenBank/DDBJ whole genome shotgun (WGS) entry which is preliminary data.</text>
</comment>
<comment type="similarity">
    <text evidence="1">Belongs to the membrane fusion protein (MFP) (TC 8.A.1) family.</text>
</comment>
<dbReference type="Gene3D" id="2.40.50.100">
    <property type="match status" value="1"/>
</dbReference>
<keyword evidence="7" id="KW-1185">Reference proteome</keyword>
<feature type="domain" description="Multidrug resistance protein MdtA-like barrel-sandwich hybrid" evidence="4">
    <location>
        <begin position="68"/>
        <end position="263"/>
    </location>
</feature>
<sequence length="373" mass="39739">MSDQANIPTGQPTTPPAPAPAPAPKRPAITKHRGIIALVVALLIVALCIYLPYLFVAATDDAYVEADTVTVVPKVPAYVRVLHVSDNTAFSKGQLLVELDPRDYQVAVNNAVADLASAKAFKVNLIAQIDEQKHKVAAAKAAVDSDQATLTFANQQLVRYGALSRSGADTRERLQLATSQVEQQRAAMEHDTATLAAVKAQVTVLESQVVQADAAIAAKQAVLDQARLNLSYTHIYAVADGTVANRSVQVGNYVQPGQSLFSAVPDEVFVIANFKETQLGGIRPGQPANVRVDALPGVVFHGHVDSIQRGTGSNFALLPPENATGNFVKVVQRVPVKIVLDQSRAGARLSPGMSVIAHVIVHRPPWGLGWLFN</sequence>
<name>A0ABS2K192_9GAMM</name>
<keyword evidence="3" id="KW-0812">Transmembrane</keyword>
<dbReference type="InterPro" id="IPR058625">
    <property type="entry name" value="MdtA-like_BSH"/>
</dbReference>
<evidence type="ECO:0000313" key="7">
    <source>
        <dbReference type="Proteomes" id="UP001430149"/>
    </source>
</evidence>
<dbReference type="PANTHER" id="PTHR30386:SF24">
    <property type="entry name" value="MULTIDRUG RESISTANCE EFFLUX PUMP"/>
    <property type="match status" value="1"/>
</dbReference>
<dbReference type="PANTHER" id="PTHR30386">
    <property type="entry name" value="MEMBRANE FUSION SUBUNIT OF EMRAB-TOLC MULTIDRUG EFFLUX PUMP"/>
    <property type="match status" value="1"/>
</dbReference>
<keyword evidence="3" id="KW-1133">Transmembrane helix</keyword>
<dbReference type="SUPFAM" id="SSF111369">
    <property type="entry name" value="HlyD-like secretion proteins"/>
    <property type="match status" value="2"/>
</dbReference>
<dbReference type="Proteomes" id="UP001430149">
    <property type="component" value="Unassembled WGS sequence"/>
</dbReference>
<dbReference type="InterPro" id="IPR058634">
    <property type="entry name" value="AaeA-lik-b-barrel"/>
</dbReference>
<dbReference type="EMBL" id="JADIKE010000027">
    <property type="protein sequence ID" value="MBM7124528.1"/>
    <property type="molecule type" value="Genomic_DNA"/>
</dbReference>
<evidence type="ECO:0000313" key="6">
    <source>
        <dbReference type="EMBL" id="MBM7124528.1"/>
    </source>
</evidence>
<dbReference type="Gene3D" id="2.40.30.170">
    <property type="match status" value="1"/>
</dbReference>
<feature type="transmembrane region" description="Helical" evidence="3">
    <location>
        <begin position="35"/>
        <end position="55"/>
    </location>
</feature>
<reference evidence="6" key="1">
    <citation type="submission" date="2020-10" db="EMBL/GenBank/DDBJ databases">
        <title>Phylogeny of dyella-like bacteria.</title>
        <authorList>
            <person name="Fu J."/>
        </authorList>
    </citation>
    <scope>NUCLEOTIDE SEQUENCE</scope>
    <source>
        <strain evidence="6">DHOC52</strain>
    </source>
</reference>
<dbReference type="InterPro" id="IPR050739">
    <property type="entry name" value="MFP"/>
</dbReference>
<evidence type="ECO:0000259" key="5">
    <source>
        <dbReference type="Pfam" id="PF25963"/>
    </source>
</evidence>
<dbReference type="Pfam" id="PF25917">
    <property type="entry name" value="BSH_RND"/>
    <property type="match status" value="1"/>
</dbReference>
<evidence type="ECO:0000256" key="2">
    <source>
        <dbReference type="SAM" id="MobiDB-lite"/>
    </source>
</evidence>
<keyword evidence="3" id="KW-0472">Membrane</keyword>
<evidence type="ECO:0000259" key="4">
    <source>
        <dbReference type="Pfam" id="PF25917"/>
    </source>
</evidence>
<accession>A0ABS2K192</accession>
<dbReference type="Pfam" id="PF25963">
    <property type="entry name" value="Beta-barrel_AAEA"/>
    <property type="match status" value="1"/>
</dbReference>
<dbReference type="RefSeq" id="WP_204680048.1">
    <property type="nucleotide sequence ID" value="NZ_BSNR01000017.1"/>
</dbReference>
<proteinExistence type="inferred from homology"/>